<dbReference type="Gene3D" id="1.10.510.10">
    <property type="entry name" value="Transferase(Phosphotransferase) domain 1"/>
    <property type="match status" value="1"/>
</dbReference>
<dbReference type="InterPro" id="IPR017441">
    <property type="entry name" value="Protein_kinase_ATP_BS"/>
</dbReference>
<feature type="compositionally biased region" description="Polar residues" evidence="9">
    <location>
        <begin position="362"/>
        <end position="377"/>
    </location>
</feature>
<reference evidence="11" key="1">
    <citation type="journal article" date="2023" name="Mol. Biol. Evol.">
        <title>Third-Generation Sequencing Reveals the Adaptive Role of the Epigenome in Three Deep-Sea Polychaetes.</title>
        <authorList>
            <person name="Perez M."/>
            <person name="Aroh O."/>
            <person name="Sun Y."/>
            <person name="Lan Y."/>
            <person name="Juniper S.K."/>
            <person name="Young C.R."/>
            <person name="Angers B."/>
            <person name="Qian P.Y."/>
        </authorList>
    </citation>
    <scope>NUCLEOTIDE SEQUENCE</scope>
    <source>
        <strain evidence="11">P08H-3</strain>
    </source>
</reference>
<feature type="binding site" evidence="8">
    <location>
        <position position="50"/>
    </location>
    <ligand>
        <name>ATP</name>
        <dbReference type="ChEBI" id="CHEBI:30616"/>
    </ligand>
</feature>
<evidence type="ECO:0000313" key="11">
    <source>
        <dbReference type="EMBL" id="KAK2153351.1"/>
    </source>
</evidence>
<feature type="domain" description="Protein kinase" evidence="10">
    <location>
        <begin position="20"/>
        <end position="317"/>
    </location>
</feature>
<keyword evidence="2" id="KW-0597">Phosphoprotein</keyword>
<dbReference type="Pfam" id="PF00069">
    <property type="entry name" value="Pkinase"/>
    <property type="match status" value="1"/>
</dbReference>
<dbReference type="PRINTS" id="PR01771">
    <property type="entry name" value="ERK3ERK4MAPK"/>
</dbReference>
<evidence type="ECO:0000256" key="3">
    <source>
        <dbReference type="ARBA" id="ARBA00022679"/>
    </source>
</evidence>
<dbReference type="GO" id="GO:0004707">
    <property type="term" value="F:MAP kinase activity"/>
    <property type="evidence" value="ECO:0007669"/>
    <property type="project" value="InterPro"/>
</dbReference>
<dbReference type="FunFam" id="1.10.510.10:FF:000624">
    <property type="entry name" value="Mitogen-activated protein kinase"/>
    <property type="match status" value="1"/>
</dbReference>
<dbReference type="AlphaFoldDB" id="A0AAD9JIJ4"/>
<dbReference type="InterPro" id="IPR050117">
    <property type="entry name" value="MAPK"/>
</dbReference>
<feature type="region of interest" description="Disordered" evidence="9">
    <location>
        <begin position="751"/>
        <end position="790"/>
    </location>
</feature>
<feature type="compositionally biased region" description="Basic residues" evidence="9">
    <location>
        <begin position="778"/>
        <end position="790"/>
    </location>
</feature>
<dbReference type="InterPro" id="IPR000719">
    <property type="entry name" value="Prot_kinase_dom"/>
</dbReference>
<keyword evidence="12" id="KW-1185">Reference proteome</keyword>
<keyword evidence="7" id="KW-0131">Cell cycle</keyword>
<evidence type="ECO:0000256" key="6">
    <source>
        <dbReference type="ARBA" id="ARBA00022840"/>
    </source>
</evidence>
<keyword evidence="3" id="KW-0808">Transferase</keyword>
<accession>A0AAD9JIJ4</accession>
<dbReference type="PANTHER" id="PTHR24055">
    <property type="entry name" value="MITOGEN-ACTIVATED PROTEIN KINASE"/>
    <property type="match status" value="1"/>
</dbReference>
<keyword evidence="6 8" id="KW-0067">ATP-binding</keyword>
<evidence type="ECO:0000256" key="8">
    <source>
        <dbReference type="PROSITE-ProRule" id="PRU10141"/>
    </source>
</evidence>
<dbReference type="FunFam" id="3.30.200.20:FF:000281">
    <property type="entry name" value="Mitogen-activated protein kinase 4"/>
    <property type="match status" value="1"/>
</dbReference>
<dbReference type="Proteomes" id="UP001208570">
    <property type="component" value="Unassembled WGS sequence"/>
</dbReference>
<dbReference type="InterPro" id="IPR011009">
    <property type="entry name" value="Kinase-like_dom_sf"/>
</dbReference>
<dbReference type="Gene3D" id="3.30.200.20">
    <property type="entry name" value="Phosphorylase Kinase, domain 1"/>
    <property type="match status" value="1"/>
</dbReference>
<evidence type="ECO:0000313" key="12">
    <source>
        <dbReference type="Proteomes" id="UP001208570"/>
    </source>
</evidence>
<evidence type="ECO:0000256" key="5">
    <source>
        <dbReference type="ARBA" id="ARBA00022777"/>
    </source>
</evidence>
<evidence type="ECO:0000259" key="10">
    <source>
        <dbReference type="PROSITE" id="PS50011"/>
    </source>
</evidence>
<evidence type="ECO:0000256" key="9">
    <source>
        <dbReference type="SAM" id="MobiDB-lite"/>
    </source>
</evidence>
<evidence type="ECO:0000256" key="1">
    <source>
        <dbReference type="ARBA" id="ARBA00022527"/>
    </source>
</evidence>
<dbReference type="PROSITE" id="PS00108">
    <property type="entry name" value="PROTEIN_KINASE_ST"/>
    <property type="match status" value="1"/>
</dbReference>
<dbReference type="InterPro" id="IPR008271">
    <property type="entry name" value="Ser/Thr_kinase_AS"/>
</dbReference>
<comment type="caution">
    <text evidence="11">The sequence shown here is derived from an EMBL/GenBank/DDBJ whole genome shotgun (WGS) entry which is preliminary data.</text>
</comment>
<dbReference type="InterPro" id="IPR008350">
    <property type="entry name" value="MAPK_ERK3/4"/>
</dbReference>
<dbReference type="SUPFAM" id="SSF56112">
    <property type="entry name" value="Protein kinase-like (PK-like)"/>
    <property type="match status" value="1"/>
</dbReference>
<protein>
    <recommendedName>
        <fullName evidence="10">Protein kinase domain-containing protein</fullName>
    </recommendedName>
</protein>
<feature type="region of interest" description="Disordered" evidence="9">
    <location>
        <begin position="362"/>
        <end position="390"/>
    </location>
</feature>
<evidence type="ECO:0000256" key="7">
    <source>
        <dbReference type="ARBA" id="ARBA00023306"/>
    </source>
</evidence>
<gene>
    <name evidence="11" type="ORF">LSH36_300g05067</name>
</gene>
<keyword evidence="5" id="KW-0418">Kinase</keyword>
<organism evidence="11 12">
    <name type="scientific">Paralvinella palmiformis</name>
    <dbReference type="NCBI Taxonomy" id="53620"/>
    <lineage>
        <taxon>Eukaryota</taxon>
        <taxon>Metazoa</taxon>
        <taxon>Spiralia</taxon>
        <taxon>Lophotrochozoa</taxon>
        <taxon>Annelida</taxon>
        <taxon>Polychaeta</taxon>
        <taxon>Sedentaria</taxon>
        <taxon>Canalipalpata</taxon>
        <taxon>Terebellida</taxon>
        <taxon>Terebelliformia</taxon>
        <taxon>Alvinellidae</taxon>
        <taxon>Paralvinella</taxon>
    </lineage>
</organism>
<keyword evidence="1" id="KW-0723">Serine/threonine-protein kinase</keyword>
<sequence>MAEGQLEELDTSTPQLGGRFSDIRPLGYGSSGLVYSADDERAKRRVCIKKFAFLDQRSCQKVLREVRILRQLCHDNIVTLHEVLDATGARLICDDARVLELKTVFFIQDFLQTDLHQLIHSHQLGVGHIQLLMYQLLRGLKYLHSANVLHRDLKPSNLFVNCDTLLLKIGDFGTSRILDPTYKHAGHLTSHVGTCWYMSPEALLLSPKDYTTATDLWSTGCIIAECFLGVAIFQGVHELDQILRIIDSIHLTDLDWTKVFRVMPNKLLKNQPLRPRNPLRQRLQGVDTQALDFIESLLTFDPRSRLSAAEALQHPYFSRYACDNDEPIADRPFHIEHEVDDLPMSALQNAIIKECHLANGQSFDSQNHQMSSRSETATEAVPPSTSDKTREETHTLEEIFQTSFVADSSCVRLVRRVGMDDAWNSHVCSDTSSVQLENLRNSRPLLGINIFHVNKEMEGEAFKKYTKDQRVDEEKDVADCSPRKIREDLELGMNELISRTHILAINTGSSHDGDDGKPGSGHQMLTVEIDHTENYKEYSQHSPKSTSPQDAACGIVAEPNNANRSSFRLQSRIRSAWGAIGRANINNQSRDIDSNKEEFSKKRLKAEAAATMSRKLILDKIETEKAQNMVQSRHHSGLTSEEFDELYRLPTDHLSLNRDISNQSLKNRHFKNNRGRRAVQPWHCQDREKFKEELYLEGACGGYEQSPEHSDHSDEDLLQNVVTENACIVPTSTTRSLYDIDISLSVLPTASLQQTRTTRDPLSSPESPPSPGGGRCGARPKKSPKKQRAL</sequence>
<evidence type="ECO:0000256" key="4">
    <source>
        <dbReference type="ARBA" id="ARBA00022741"/>
    </source>
</evidence>
<dbReference type="PROSITE" id="PS50011">
    <property type="entry name" value="PROTEIN_KINASE_DOM"/>
    <property type="match status" value="1"/>
</dbReference>
<keyword evidence="4 8" id="KW-0547">Nucleotide-binding</keyword>
<dbReference type="PROSITE" id="PS00107">
    <property type="entry name" value="PROTEIN_KINASE_ATP"/>
    <property type="match status" value="1"/>
</dbReference>
<name>A0AAD9JIJ4_9ANNE</name>
<dbReference type="EMBL" id="JAODUP010000300">
    <property type="protein sequence ID" value="KAK2153351.1"/>
    <property type="molecule type" value="Genomic_DNA"/>
</dbReference>
<proteinExistence type="predicted"/>
<dbReference type="SMART" id="SM00220">
    <property type="entry name" value="S_TKc"/>
    <property type="match status" value="1"/>
</dbReference>
<dbReference type="GO" id="GO:0005524">
    <property type="term" value="F:ATP binding"/>
    <property type="evidence" value="ECO:0007669"/>
    <property type="project" value="UniProtKB-UniRule"/>
</dbReference>
<evidence type="ECO:0000256" key="2">
    <source>
        <dbReference type="ARBA" id="ARBA00022553"/>
    </source>
</evidence>